<dbReference type="AlphaFoldDB" id="A0A4E0QQ50"/>
<dbReference type="InterPro" id="IPR035093">
    <property type="entry name" value="RelE/ParE_toxin_dom_sf"/>
</dbReference>
<dbReference type="RefSeq" id="WP_135390603.1">
    <property type="nucleotide sequence ID" value="NZ_PGGK01000020.1"/>
</dbReference>
<organism evidence="2 3">
    <name type="scientific">Methanolobus halotolerans</name>
    <dbReference type="NCBI Taxonomy" id="2052935"/>
    <lineage>
        <taxon>Archaea</taxon>
        <taxon>Methanobacteriati</taxon>
        <taxon>Methanobacteriota</taxon>
        <taxon>Stenosarchaea group</taxon>
        <taxon>Methanomicrobia</taxon>
        <taxon>Methanosarcinales</taxon>
        <taxon>Methanosarcinaceae</taxon>
        <taxon>Methanolobus</taxon>
    </lineage>
</organism>
<keyword evidence="1" id="KW-1277">Toxin-antitoxin system</keyword>
<protein>
    <submittedName>
        <fullName evidence="2">Type II toxin-antitoxin system mRNA interferase toxin, RelE/StbE family</fullName>
    </submittedName>
</protein>
<evidence type="ECO:0000313" key="3">
    <source>
        <dbReference type="Proteomes" id="UP000297295"/>
    </source>
</evidence>
<dbReference type="EMBL" id="PGGK01000020">
    <property type="protein sequence ID" value="TGC06993.1"/>
    <property type="molecule type" value="Genomic_DNA"/>
</dbReference>
<proteinExistence type="predicted"/>
<evidence type="ECO:0000313" key="2">
    <source>
        <dbReference type="EMBL" id="TGC06993.1"/>
    </source>
</evidence>
<comment type="caution">
    <text evidence="2">The sequence shown here is derived from an EMBL/GenBank/DDBJ whole genome shotgun (WGS) entry which is preliminary data.</text>
</comment>
<accession>A0A4E0QQ50</accession>
<evidence type="ECO:0000256" key="1">
    <source>
        <dbReference type="ARBA" id="ARBA00022649"/>
    </source>
</evidence>
<sequence>MEYGVVVSEIADKKFIRIIKKNPKQMSIIGKKVQQIIQNPYHYKPLRGDLHGARRVHIGSSFVLIYEIDEDNKEIRILDYDHHDVIY</sequence>
<keyword evidence="3" id="KW-1185">Reference proteome</keyword>
<dbReference type="Proteomes" id="UP000297295">
    <property type="component" value="Unassembled WGS sequence"/>
</dbReference>
<gene>
    <name evidence="2" type="ORF">CUN85_12365</name>
</gene>
<dbReference type="Pfam" id="PF05016">
    <property type="entry name" value="ParE_toxin"/>
    <property type="match status" value="1"/>
</dbReference>
<dbReference type="Gene3D" id="3.30.2310.20">
    <property type="entry name" value="RelE-like"/>
    <property type="match status" value="1"/>
</dbReference>
<dbReference type="InterPro" id="IPR007712">
    <property type="entry name" value="RelE/ParE_toxin"/>
</dbReference>
<dbReference type="SUPFAM" id="SSF143011">
    <property type="entry name" value="RelE-like"/>
    <property type="match status" value="1"/>
</dbReference>
<name>A0A4E0QQ50_9EURY</name>
<dbReference type="OrthoDB" id="134537at2157"/>
<reference evidence="2 3" key="1">
    <citation type="submission" date="2017-11" db="EMBL/GenBank/DDBJ databases">
        <title>Isolation and Characterization of Methanogenic Archaea from Saline Meromictic Lake at Siberia.</title>
        <authorList>
            <person name="Shen Y."/>
            <person name="Huang H.-H."/>
            <person name="Lai M.-C."/>
            <person name="Chen S.-C."/>
        </authorList>
    </citation>
    <scope>NUCLEOTIDE SEQUENCE [LARGE SCALE GENOMIC DNA]</scope>
    <source>
        <strain evidence="2 3">SY-01</strain>
    </source>
</reference>
<dbReference type="NCBIfam" id="TIGR02385">
    <property type="entry name" value="RelE_StbE"/>
    <property type="match status" value="1"/>
</dbReference>